<keyword evidence="2" id="KW-1185">Reference proteome</keyword>
<protein>
    <submittedName>
        <fullName evidence="1">Uncharacterized protein</fullName>
    </submittedName>
</protein>
<sequence>MSDFRIPGVLKPLDAAATPPYEVDECRGVLRVYSDGSIVRSSNPSFIVPVNDDGSVLWKDVIFDATHNLQLRLYKPASTPTRAKLPIFYYIHGGGFCIGSRSWPNCQNYCFKLALELEAVIISPDYRLAPENRLPAAIEDGYMAVKWLQSQAVAEEPDRWLTDVADFSRVFISGDSAGGNIAHNIAVKLGAGSAEVEPVKVKGYILLAPFFGGRVVSRSEAEGPKDAFLNLELIQRFWRLSIPEGETTDHPLINPFGPLSPNMETVDIHPILVVVGASDLLKDRAQDYANTLKNWGKKVEYVEFQGQQHGFFTIQPNSDPSIQLMKLIKTFIAANSA</sequence>
<organism evidence="1 2">
    <name type="scientific">Catharanthus roseus</name>
    <name type="common">Madagascar periwinkle</name>
    <name type="synonym">Vinca rosea</name>
    <dbReference type="NCBI Taxonomy" id="4058"/>
    <lineage>
        <taxon>Eukaryota</taxon>
        <taxon>Viridiplantae</taxon>
        <taxon>Streptophyta</taxon>
        <taxon>Embryophyta</taxon>
        <taxon>Tracheophyta</taxon>
        <taxon>Spermatophyta</taxon>
        <taxon>Magnoliopsida</taxon>
        <taxon>eudicotyledons</taxon>
        <taxon>Gunneridae</taxon>
        <taxon>Pentapetalae</taxon>
        <taxon>asterids</taxon>
        <taxon>lamiids</taxon>
        <taxon>Gentianales</taxon>
        <taxon>Apocynaceae</taxon>
        <taxon>Rauvolfioideae</taxon>
        <taxon>Vinceae</taxon>
        <taxon>Catharanthinae</taxon>
        <taxon>Catharanthus</taxon>
    </lineage>
</organism>
<dbReference type="Proteomes" id="UP001060085">
    <property type="component" value="Linkage Group LG04"/>
</dbReference>
<gene>
    <name evidence="1" type="ORF">M9H77_16962</name>
</gene>
<evidence type="ECO:0000313" key="2">
    <source>
        <dbReference type="Proteomes" id="UP001060085"/>
    </source>
</evidence>
<reference evidence="2" key="1">
    <citation type="journal article" date="2023" name="Nat. Plants">
        <title>Single-cell RNA sequencing provides a high-resolution roadmap for understanding the multicellular compartmentation of specialized metabolism.</title>
        <authorList>
            <person name="Sun S."/>
            <person name="Shen X."/>
            <person name="Li Y."/>
            <person name="Li Y."/>
            <person name="Wang S."/>
            <person name="Li R."/>
            <person name="Zhang H."/>
            <person name="Shen G."/>
            <person name="Guo B."/>
            <person name="Wei J."/>
            <person name="Xu J."/>
            <person name="St-Pierre B."/>
            <person name="Chen S."/>
            <person name="Sun C."/>
        </authorList>
    </citation>
    <scope>NUCLEOTIDE SEQUENCE [LARGE SCALE GENOMIC DNA]</scope>
</reference>
<dbReference type="EMBL" id="CM044704">
    <property type="protein sequence ID" value="KAI5667109.1"/>
    <property type="molecule type" value="Genomic_DNA"/>
</dbReference>
<accession>A0ACC0B391</accession>
<comment type="caution">
    <text evidence="1">The sequence shown here is derived from an EMBL/GenBank/DDBJ whole genome shotgun (WGS) entry which is preliminary data.</text>
</comment>
<proteinExistence type="predicted"/>
<name>A0ACC0B391_CATRO</name>
<evidence type="ECO:0000313" key="1">
    <source>
        <dbReference type="EMBL" id="KAI5667109.1"/>
    </source>
</evidence>